<dbReference type="STRING" id="47427.A0A2H3CKN8"/>
<dbReference type="AlphaFoldDB" id="A0A2H3CKN8"/>
<sequence length="134" mass="15246">MSTNTFSSTVKLGEYFIKLPIYKADSMNWIFFHDCFLFAVNAAGLSDHFKDVSTTMEPTAPAVADPKNPTADKTKTMNKYVKKCQIWKSEQAVIKQGITSVIFDSLFLNAKGEATVKVMWEKVKLEYKKKLKMM</sequence>
<dbReference type="EMBL" id="KZ293761">
    <property type="protein sequence ID" value="PBK79752.1"/>
    <property type="molecule type" value="Genomic_DNA"/>
</dbReference>
<dbReference type="Proteomes" id="UP000217790">
    <property type="component" value="Unassembled WGS sequence"/>
</dbReference>
<proteinExistence type="predicted"/>
<keyword evidence="2" id="KW-1185">Reference proteome</keyword>
<evidence type="ECO:0000313" key="1">
    <source>
        <dbReference type="EMBL" id="PBK79752.1"/>
    </source>
</evidence>
<dbReference type="OrthoDB" id="3269759at2759"/>
<name>A0A2H3CKN8_ARMGA</name>
<evidence type="ECO:0000313" key="2">
    <source>
        <dbReference type="Proteomes" id="UP000217790"/>
    </source>
</evidence>
<dbReference type="InParanoid" id="A0A2H3CKN8"/>
<organism evidence="1 2">
    <name type="scientific">Armillaria gallica</name>
    <name type="common">Bulbous honey fungus</name>
    <name type="synonym">Armillaria bulbosa</name>
    <dbReference type="NCBI Taxonomy" id="47427"/>
    <lineage>
        <taxon>Eukaryota</taxon>
        <taxon>Fungi</taxon>
        <taxon>Dikarya</taxon>
        <taxon>Basidiomycota</taxon>
        <taxon>Agaricomycotina</taxon>
        <taxon>Agaricomycetes</taxon>
        <taxon>Agaricomycetidae</taxon>
        <taxon>Agaricales</taxon>
        <taxon>Marasmiineae</taxon>
        <taxon>Physalacriaceae</taxon>
        <taxon>Armillaria</taxon>
    </lineage>
</organism>
<dbReference type="OMA" id="DAMEYNW"/>
<gene>
    <name evidence="1" type="ORF">ARMGADRAFT_950455</name>
</gene>
<protein>
    <submittedName>
        <fullName evidence="1">Uncharacterized protein</fullName>
    </submittedName>
</protein>
<accession>A0A2H3CKN8</accession>
<reference evidence="2" key="1">
    <citation type="journal article" date="2017" name="Nat. Ecol. Evol.">
        <title>Genome expansion and lineage-specific genetic innovations in the forest pathogenic fungi Armillaria.</title>
        <authorList>
            <person name="Sipos G."/>
            <person name="Prasanna A.N."/>
            <person name="Walter M.C."/>
            <person name="O'Connor E."/>
            <person name="Balint B."/>
            <person name="Krizsan K."/>
            <person name="Kiss B."/>
            <person name="Hess J."/>
            <person name="Varga T."/>
            <person name="Slot J."/>
            <person name="Riley R."/>
            <person name="Boka B."/>
            <person name="Rigling D."/>
            <person name="Barry K."/>
            <person name="Lee J."/>
            <person name="Mihaltcheva S."/>
            <person name="LaButti K."/>
            <person name="Lipzen A."/>
            <person name="Waldron R."/>
            <person name="Moloney N.M."/>
            <person name="Sperisen C."/>
            <person name="Kredics L."/>
            <person name="Vagvoelgyi C."/>
            <person name="Patrignani A."/>
            <person name="Fitzpatrick D."/>
            <person name="Nagy I."/>
            <person name="Doyle S."/>
            <person name="Anderson J.B."/>
            <person name="Grigoriev I.V."/>
            <person name="Gueldener U."/>
            <person name="Muensterkoetter M."/>
            <person name="Nagy L.G."/>
        </authorList>
    </citation>
    <scope>NUCLEOTIDE SEQUENCE [LARGE SCALE GENOMIC DNA]</scope>
    <source>
        <strain evidence="2">Ar21-2</strain>
    </source>
</reference>